<keyword evidence="3" id="KW-1185">Reference proteome</keyword>
<dbReference type="Pfam" id="PF00583">
    <property type="entry name" value="Acetyltransf_1"/>
    <property type="match status" value="1"/>
</dbReference>
<name>A0A559J045_9BACL</name>
<dbReference type="Proteomes" id="UP000318102">
    <property type="component" value="Unassembled WGS sequence"/>
</dbReference>
<protein>
    <submittedName>
        <fullName evidence="2">GNAT family N-acetyltransferase</fullName>
    </submittedName>
</protein>
<dbReference type="Gene3D" id="3.40.630.30">
    <property type="match status" value="1"/>
</dbReference>
<dbReference type="InterPro" id="IPR016181">
    <property type="entry name" value="Acyl_CoA_acyltransferase"/>
</dbReference>
<dbReference type="RefSeq" id="WP_144989537.1">
    <property type="nucleotide sequence ID" value="NZ_VNJK01000001.1"/>
</dbReference>
<evidence type="ECO:0000313" key="3">
    <source>
        <dbReference type="Proteomes" id="UP000318102"/>
    </source>
</evidence>
<dbReference type="AlphaFoldDB" id="A0A559J045"/>
<evidence type="ECO:0000259" key="1">
    <source>
        <dbReference type="PROSITE" id="PS51186"/>
    </source>
</evidence>
<dbReference type="OrthoDB" id="8116556at2"/>
<sequence>MQHTYTIRVLTMNESERINEINPAQYIKRAWREVDGKRQLVEIDYYENSWPDGYEHYLGKLKQTIDDNGYAVGAFDDDGKLIGFGTINRELFGLKYKHVLLDSLFISLEHRNKGIGKKLFLSCASMAREWGADKIYICAGSAEDTIAFYFALGCKEAEEIKMDLYESDPRDMQLEYVITG</sequence>
<gene>
    <name evidence="2" type="ORF">FPZ44_09355</name>
</gene>
<dbReference type="InterPro" id="IPR000182">
    <property type="entry name" value="GNAT_dom"/>
</dbReference>
<comment type="caution">
    <text evidence="2">The sequence shown here is derived from an EMBL/GenBank/DDBJ whole genome shotgun (WGS) entry which is preliminary data.</text>
</comment>
<accession>A0A559J045</accession>
<evidence type="ECO:0000313" key="2">
    <source>
        <dbReference type="EMBL" id="TVX93244.1"/>
    </source>
</evidence>
<dbReference type="EMBL" id="VNJK01000001">
    <property type="protein sequence ID" value="TVX93244.1"/>
    <property type="molecule type" value="Genomic_DNA"/>
</dbReference>
<dbReference type="CDD" id="cd04301">
    <property type="entry name" value="NAT_SF"/>
    <property type="match status" value="1"/>
</dbReference>
<dbReference type="GO" id="GO:0016747">
    <property type="term" value="F:acyltransferase activity, transferring groups other than amino-acyl groups"/>
    <property type="evidence" value="ECO:0007669"/>
    <property type="project" value="InterPro"/>
</dbReference>
<dbReference type="PROSITE" id="PS51186">
    <property type="entry name" value="GNAT"/>
    <property type="match status" value="1"/>
</dbReference>
<dbReference type="SUPFAM" id="SSF55729">
    <property type="entry name" value="Acyl-CoA N-acyltransferases (Nat)"/>
    <property type="match status" value="1"/>
</dbReference>
<reference evidence="2 3" key="1">
    <citation type="submission" date="2019-07" db="EMBL/GenBank/DDBJ databases">
        <authorList>
            <person name="Kim J."/>
        </authorList>
    </citation>
    <scope>NUCLEOTIDE SEQUENCE [LARGE SCALE GENOMIC DNA]</scope>
    <source>
        <strain evidence="2 3">N4</strain>
    </source>
</reference>
<proteinExistence type="predicted"/>
<feature type="domain" description="N-acetyltransferase" evidence="1">
    <location>
        <begin position="5"/>
        <end position="177"/>
    </location>
</feature>
<organism evidence="2 3">
    <name type="scientific">Paenibacillus agilis</name>
    <dbReference type="NCBI Taxonomy" id="3020863"/>
    <lineage>
        <taxon>Bacteria</taxon>
        <taxon>Bacillati</taxon>
        <taxon>Bacillota</taxon>
        <taxon>Bacilli</taxon>
        <taxon>Bacillales</taxon>
        <taxon>Paenibacillaceae</taxon>
        <taxon>Paenibacillus</taxon>
    </lineage>
</organism>